<dbReference type="OrthoDB" id="9785372at2"/>
<dbReference type="AlphaFoldDB" id="A0A0A3JGF1"/>
<dbReference type="Gene3D" id="3.40.50.720">
    <property type="entry name" value="NAD(P)-binding Rossmann-like Domain"/>
    <property type="match status" value="1"/>
</dbReference>
<dbReference type="RefSeq" id="WP_036152724.1">
    <property type="nucleotide sequence ID" value="NZ_AVCX01000009.1"/>
</dbReference>
<dbReference type="PANTHER" id="PTHR43355">
    <property type="entry name" value="FLAVIN REDUCTASE (NADPH)"/>
    <property type="match status" value="1"/>
</dbReference>
<dbReference type="Proteomes" id="UP000030437">
    <property type="component" value="Unassembled WGS sequence"/>
</dbReference>
<dbReference type="GO" id="GO:0016646">
    <property type="term" value="F:oxidoreductase activity, acting on the CH-NH group of donors, NAD or NADP as acceptor"/>
    <property type="evidence" value="ECO:0007669"/>
    <property type="project" value="TreeGrafter"/>
</dbReference>
<dbReference type="PANTHER" id="PTHR43355:SF2">
    <property type="entry name" value="FLAVIN REDUCTASE (NADPH)"/>
    <property type="match status" value="1"/>
</dbReference>
<comment type="caution">
    <text evidence="2">The sequence shown here is derived from an EMBL/GenBank/DDBJ whole genome shotgun (WGS) entry which is preliminary data.</text>
</comment>
<accession>A0A0A3JGF1</accession>
<dbReference type="EMBL" id="JPVP01000052">
    <property type="protein sequence ID" value="KGR86107.1"/>
    <property type="molecule type" value="Genomic_DNA"/>
</dbReference>
<organism evidence="2 3">
    <name type="scientific">Lysinibacillus odysseyi 34hs-1 = NBRC 100172</name>
    <dbReference type="NCBI Taxonomy" id="1220589"/>
    <lineage>
        <taxon>Bacteria</taxon>
        <taxon>Bacillati</taxon>
        <taxon>Bacillota</taxon>
        <taxon>Bacilli</taxon>
        <taxon>Bacillales</taxon>
        <taxon>Bacillaceae</taxon>
        <taxon>Lysinibacillus</taxon>
    </lineage>
</organism>
<evidence type="ECO:0000313" key="2">
    <source>
        <dbReference type="EMBL" id="KGR86107.1"/>
    </source>
</evidence>
<dbReference type="Pfam" id="PF13460">
    <property type="entry name" value="NAD_binding_10"/>
    <property type="match status" value="1"/>
</dbReference>
<sequence length="216" mass="24239">MKIGLIAASGKAGSHILREALMREHDVTAIVMNKANLRVNDVETLEKDLFHLTREDIEPFDVLINAFAPINNDDAYLHVEAGRHLISIMEGTEKKLFVVGSSGCLYVDKDHSIRLMEHKDYPEHLRESAKYQLQNLQDLKNSSIKWTFLSPSAMFDSEGPRTGHYIIGSQRLVVNSQFNSYISYADFAVAVIDELENSNHVNTLFTVASENVTSAS</sequence>
<name>A0A0A3JGF1_9BACI</name>
<dbReference type="STRING" id="1220589.CD32_06830"/>
<dbReference type="InterPro" id="IPR036291">
    <property type="entry name" value="NAD(P)-bd_dom_sf"/>
</dbReference>
<feature type="domain" description="NAD(P)-binding" evidence="1">
    <location>
        <begin position="8"/>
        <end position="193"/>
    </location>
</feature>
<dbReference type="InterPro" id="IPR051606">
    <property type="entry name" value="Polyketide_Oxido-like"/>
</dbReference>
<dbReference type="InterPro" id="IPR016040">
    <property type="entry name" value="NAD(P)-bd_dom"/>
</dbReference>
<reference evidence="2 3" key="1">
    <citation type="submission" date="2014-02" db="EMBL/GenBank/DDBJ databases">
        <title>Draft genome sequence of Lysinibacillus odysseyi NBRC 100172.</title>
        <authorList>
            <person name="Zhang F."/>
            <person name="Wang G."/>
            <person name="Zhang L."/>
        </authorList>
    </citation>
    <scope>NUCLEOTIDE SEQUENCE [LARGE SCALE GENOMIC DNA]</scope>
    <source>
        <strain evidence="2 3">NBRC 100172</strain>
    </source>
</reference>
<dbReference type="eggNOG" id="COG2910">
    <property type="taxonomic scope" value="Bacteria"/>
</dbReference>
<protein>
    <recommendedName>
        <fullName evidence="1">NAD(P)-binding domain-containing protein</fullName>
    </recommendedName>
</protein>
<gene>
    <name evidence="2" type="ORF">CD32_06830</name>
</gene>
<dbReference type="SUPFAM" id="SSF51735">
    <property type="entry name" value="NAD(P)-binding Rossmann-fold domains"/>
    <property type="match status" value="1"/>
</dbReference>
<evidence type="ECO:0000313" key="3">
    <source>
        <dbReference type="Proteomes" id="UP000030437"/>
    </source>
</evidence>
<proteinExistence type="predicted"/>
<evidence type="ECO:0000259" key="1">
    <source>
        <dbReference type="Pfam" id="PF13460"/>
    </source>
</evidence>
<keyword evidence="3" id="KW-1185">Reference proteome</keyword>
<dbReference type="CDD" id="cd05244">
    <property type="entry name" value="BVR-B_like_SDR_a"/>
    <property type="match status" value="1"/>
</dbReference>